<dbReference type="Pfam" id="PF01636">
    <property type="entry name" value="APH"/>
    <property type="match status" value="1"/>
</dbReference>
<dbReference type="InterPro" id="IPR002575">
    <property type="entry name" value="Aminoglycoside_PTrfase"/>
</dbReference>
<evidence type="ECO:0000313" key="2">
    <source>
        <dbReference type="EMBL" id="XBM02265.1"/>
    </source>
</evidence>
<accession>A0AAU7FF58</accession>
<sequence>MEKSAISEYATAALACYQAQCGGVATLDREISGFYGCALLLSGSAGDVVVKFGWQPARAEQEVIGLSRLAPHCRVAMPDVIWRGTMMVLGAQRDVLILSRLPGVAPWDVAKPWANPEHTAQQVVDVLLGWHAVSDERGFELPDGGFVGDLLSAFDAWTLPLHDYVQSDASPFTQQQKRAYALLWQQRQRFLAPLAGMPSSLVHDDPHAGNFLFDAHSGELLAALDPCDVAFRHREQDIFHLADVAPELQLLETYLQHYDAPKGFTARRWFFSLWDDVKHSRNLRWYDAQWFDDKLAKLAVEDAAFAEFGSKEASHA</sequence>
<evidence type="ECO:0000259" key="1">
    <source>
        <dbReference type="Pfam" id="PF01636"/>
    </source>
</evidence>
<dbReference type="InterPro" id="IPR011009">
    <property type="entry name" value="Kinase-like_dom_sf"/>
</dbReference>
<dbReference type="Gene3D" id="3.90.1200.10">
    <property type="match status" value="1"/>
</dbReference>
<gene>
    <name evidence="2" type="ORF">ABHF33_08365</name>
</gene>
<proteinExistence type="predicted"/>
<protein>
    <submittedName>
        <fullName evidence="2">Phosphotransferase</fullName>
    </submittedName>
</protein>
<dbReference type="AlphaFoldDB" id="A0AAU7FF58"/>
<organism evidence="2">
    <name type="scientific">Chitinibacter mangrovi</name>
    <dbReference type="NCBI Taxonomy" id="3153927"/>
    <lineage>
        <taxon>Bacteria</taxon>
        <taxon>Pseudomonadati</taxon>
        <taxon>Pseudomonadota</taxon>
        <taxon>Betaproteobacteria</taxon>
        <taxon>Neisseriales</taxon>
        <taxon>Chitinibacteraceae</taxon>
        <taxon>Chitinibacter</taxon>
    </lineage>
</organism>
<dbReference type="SUPFAM" id="SSF56112">
    <property type="entry name" value="Protein kinase-like (PK-like)"/>
    <property type="match status" value="1"/>
</dbReference>
<name>A0AAU7FF58_9NEIS</name>
<dbReference type="RefSeq" id="WP_348946539.1">
    <property type="nucleotide sequence ID" value="NZ_CP157355.1"/>
</dbReference>
<reference evidence="2" key="1">
    <citation type="submission" date="2024-05" db="EMBL/GenBank/DDBJ databases">
        <authorList>
            <person name="Yang L."/>
            <person name="Pan L."/>
        </authorList>
    </citation>
    <scope>NUCLEOTIDE SEQUENCE</scope>
    <source>
        <strain evidence="2">FCG-7</strain>
    </source>
</reference>
<dbReference type="EMBL" id="CP157355">
    <property type="protein sequence ID" value="XBM02265.1"/>
    <property type="molecule type" value="Genomic_DNA"/>
</dbReference>
<dbReference type="KEGG" id="cmav:ABHF33_08365"/>
<feature type="domain" description="Aminoglycoside phosphotransferase" evidence="1">
    <location>
        <begin position="52"/>
        <end position="267"/>
    </location>
</feature>